<comment type="caution">
    <text evidence="1">The sequence shown here is derived from an EMBL/GenBank/DDBJ whole genome shotgun (WGS) entry which is preliminary data.</text>
</comment>
<reference evidence="1 2" key="1">
    <citation type="submission" date="2014-01" db="EMBL/GenBank/DDBJ databases">
        <title>Development of a Comparative Genomic Fingerprinting Assay for High Resolution Genotyping of Arcobacter butzleri.</title>
        <authorList>
            <person name="Webb A.L."/>
            <person name="Inglis G.D."/>
            <person name="Kruczkiewicz P."/>
            <person name="Selinger L.B."/>
            <person name="Taboada E.N."/>
        </authorList>
    </citation>
    <scope>NUCLEOTIDE SEQUENCE [LARGE SCALE GENOMIC DNA]</scope>
    <source>
        <strain evidence="1 2">L348</strain>
    </source>
</reference>
<dbReference type="Proteomes" id="UP000035514">
    <property type="component" value="Unassembled WGS sequence"/>
</dbReference>
<evidence type="ECO:0000313" key="1">
    <source>
        <dbReference type="EMBL" id="KLD96136.1"/>
    </source>
</evidence>
<dbReference type="RefSeq" id="WP_046997435.1">
    <property type="nucleotide sequence ID" value="NZ_JAIQ01000172.1"/>
</dbReference>
<evidence type="ECO:0000313" key="2">
    <source>
        <dbReference type="Proteomes" id="UP000035514"/>
    </source>
</evidence>
<gene>
    <name evidence="1" type="ORF">AA20_12305</name>
</gene>
<proteinExistence type="predicted"/>
<name>A0A0G9JPG5_9BACT</name>
<dbReference type="EMBL" id="JAIQ01000172">
    <property type="protein sequence ID" value="KLD96136.1"/>
    <property type="molecule type" value="Genomic_DNA"/>
</dbReference>
<sequence>MNFEVNEKQQRIKYIRVLEKFFTRTISLLKLENFDKELFKTRTKKNLEDMNKTKEVELYSEYYTNLKAFISKTISYTQNHSETFEEERANLLKDANLLQKEKNKTNYKKDKHKKQTFNDGY</sequence>
<dbReference type="PATRIC" id="fig|1447256.3.peg.2410"/>
<protein>
    <submittedName>
        <fullName evidence="1">Uncharacterized protein</fullName>
    </submittedName>
</protein>
<organism evidence="1 2">
    <name type="scientific">Aliarcobacter butzleri L348</name>
    <dbReference type="NCBI Taxonomy" id="1447256"/>
    <lineage>
        <taxon>Bacteria</taxon>
        <taxon>Pseudomonadati</taxon>
        <taxon>Campylobacterota</taxon>
        <taxon>Epsilonproteobacteria</taxon>
        <taxon>Campylobacterales</taxon>
        <taxon>Arcobacteraceae</taxon>
        <taxon>Aliarcobacter</taxon>
    </lineage>
</organism>
<dbReference type="AlphaFoldDB" id="A0A0G9JPG5"/>
<accession>A0A0G9JPG5</accession>